<evidence type="ECO:0000259" key="4">
    <source>
        <dbReference type="PROSITE" id="PS50949"/>
    </source>
</evidence>
<dbReference type="PANTHER" id="PTHR43537">
    <property type="entry name" value="TRANSCRIPTIONAL REGULATOR, GNTR FAMILY"/>
    <property type="match status" value="1"/>
</dbReference>
<dbReference type="Pfam" id="PF00392">
    <property type="entry name" value="GntR"/>
    <property type="match status" value="1"/>
</dbReference>
<dbReference type="EMBL" id="CP095071">
    <property type="protein sequence ID" value="UOQ84371.1"/>
    <property type="molecule type" value="Genomic_DNA"/>
</dbReference>
<dbReference type="Proteomes" id="UP000831537">
    <property type="component" value="Chromosome"/>
</dbReference>
<dbReference type="Pfam" id="PF07729">
    <property type="entry name" value="FCD"/>
    <property type="match status" value="1"/>
</dbReference>
<dbReference type="PANTHER" id="PTHR43537:SF5">
    <property type="entry name" value="UXU OPERON TRANSCRIPTIONAL REGULATOR"/>
    <property type="match status" value="1"/>
</dbReference>
<keyword evidence="1" id="KW-0805">Transcription regulation</keyword>
<feature type="domain" description="HTH gntR-type" evidence="4">
    <location>
        <begin position="4"/>
        <end position="71"/>
    </location>
</feature>
<dbReference type="Gene3D" id="1.10.10.10">
    <property type="entry name" value="Winged helix-like DNA-binding domain superfamily/Winged helix DNA-binding domain"/>
    <property type="match status" value="1"/>
</dbReference>
<evidence type="ECO:0000313" key="6">
    <source>
        <dbReference type="Proteomes" id="UP000831537"/>
    </source>
</evidence>
<organism evidence="5 6">
    <name type="scientific">Gracilibacillus salinarum</name>
    <dbReference type="NCBI Taxonomy" id="2932255"/>
    <lineage>
        <taxon>Bacteria</taxon>
        <taxon>Bacillati</taxon>
        <taxon>Bacillota</taxon>
        <taxon>Bacilli</taxon>
        <taxon>Bacillales</taxon>
        <taxon>Bacillaceae</taxon>
        <taxon>Gracilibacillus</taxon>
    </lineage>
</organism>
<keyword evidence="6" id="KW-1185">Reference proteome</keyword>
<evidence type="ECO:0000256" key="1">
    <source>
        <dbReference type="ARBA" id="ARBA00023015"/>
    </source>
</evidence>
<name>A0ABY4GJ43_9BACI</name>
<dbReference type="InterPro" id="IPR036388">
    <property type="entry name" value="WH-like_DNA-bd_sf"/>
</dbReference>
<gene>
    <name evidence="5" type="ORF">MUN87_16995</name>
</gene>
<protein>
    <submittedName>
        <fullName evidence="5">GntR family transcriptional regulator</fullName>
    </submittedName>
</protein>
<keyword evidence="3" id="KW-0804">Transcription</keyword>
<dbReference type="InterPro" id="IPR000524">
    <property type="entry name" value="Tscrpt_reg_HTH_GntR"/>
</dbReference>
<evidence type="ECO:0000256" key="3">
    <source>
        <dbReference type="ARBA" id="ARBA00023163"/>
    </source>
</evidence>
<dbReference type="SMART" id="SM00345">
    <property type="entry name" value="HTH_GNTR"/>
    <property type="match status" value="1"/>
</dbReference>
<dbReference type="Gene3D" id="1.20.120.530">
    <property type="entry name" value="GntR ligand-binding domain-like"/>
    <property type="match status" value="1"/>
</dbReference>
<evidence type="ECO:0000256" key="2">
    <source>
        <dbReference type="ARBA" id="ARBA00023125"/>
    </source>
</evidence>
<dbReference type="SUPFAM" id="SSF46785">
    <property type="entry name" value="Winged helix' DNA-binding domain"/>
    <property type="match status" value="1"/>
</dbReference>
<sequence length="214" mass="24774">MEGNSLLEDAYQIIRKKILTCALPPGSLLSIYKLAEELEMSRTPISNAIARLEREGLVTPLKNRGVLVKEHSPRELIEMFQINYSYQLFVLHVVERKGYQNFDLEALRKIVEEQQQAKTEQDYIAYVQLSLKFVRTFISTIENEAILAHVDANSDKIMISSVAAYHAYPNKRIYSGLSYNQKMLEALENTDFEQARLHADQYFDKVKERIILKV</sequence>
<keyword evidence="2" id="KW-0238">DNA-binding</keyword>
<proteinExistence type="predicted"/>
<dbReference type="RefSeq" id="WP_244742023.1">
    <property type="nucleotide sequence ID" value="NZ_CP095071.1"/>
</dbReference>
<dbReference type="InterPro" id="IPR036390">
    <property type="entry name" value="WH_DNA-bd_sf"/>
</dbReference>
<evidence type="ECO:0000313" key="5">
    <source>
        <dbReference type="EMBL" id="UOQ84371.1"/>
    </source>
</evidence>
<dbReference type="SUPFAM" id="SSF48008">
    <property type="entry name" value="GntR ligand-binding domain-like"/>
    <property type="match status" value="1"/>
</dbReference>
<dbReference type="InterPro" id="IPR011711">
    <property type="entry name" value="GntR_C"/>
</dbReference>
<dbReference type="PROSITE" id="PS50949">
    <property type="entry name" value="HTH_GNTR"/>
    <property type="match status" value="1"/>
</dbReference>
<reference evidence="5 6" key="1">
    <citation type="submission" date="2022-04" db="EMBL/GenBank/DDBJ databases">
        <title>Gracilibacillus sp. isolated from saltern.</title>
        <authorList>
            <person name="Won M."/>
            <person name="Lee C.-M."/>
            <person name="Woen H.-Y."/>
            <person name="Kwon S.-W."/>
        </authorList>
    </citation>
    <scope>NUCLEOTIDE SEQUENCE [LARGE SCALE GENOMIC DNA]</scope>
    <source>
        <strain evidence="5 6">SSPM10-3</strain>
    </source>
</reference>
<dbReference type="InterPro" id="IPR008920">
    <property type="entry name" value="TF_FadR/GntR_C"/>
</dbReference>
<accession>A0ABY4GJ43</accession>
<dbReference type="CDD" id="cd07377">
    <property type="entry name" value="WHTH_GntR"/>
    <property type="match status" value="1"/>
</dbReference>